<dbReference type="AlphaFoldDB" id="A0AAD7HZ08"/>
<dbReference type="PROSITE" id="PS50181">
    <property type="entry name" value="FBOX"/>
    <property type="match status" value="1"/>
</dbReference>
<dbReference type="InterPro" id="IPR032675">
    <property type="entry name" value="LRR_dom_sf"/>
</dbReference>
<keyword evidence="3" id="KW-1185">Reference proteome</keyword>
<evidence type="ECO:0000313" key="3">
    <source>
        <dbReference type="Proteomes" id="UP001215280"/>
    </source>
</evidence>
<dbReference type="Gene3D" id="3.80.10.10">
    <property type="entry name" value="Ribonuclease Inhibitor"/>
    <property type="match status" value="1"/>
</dbReference>
<comment type="caution">
    <text evidence="2">The sequence shown here is derived from an EMBL/GenBank/DDBJ whole genome shotgun (WGS) entry which is preliminary data.</text>
</comment>
<reference evidence="2" key="1">
    <citation type="submission" date="2023-03" db="EMBL/GenBank/DDBJ databases">
        <title>Massive genome expansion in bonnet fungi (Mycena s.s.) driven by repeated elements and novel gene families across ecological guilds.</title>
        <authorList>
            <consortium name="Lawrence Berkeley National Laboratory"/>
            <person name="Harder C.B."/>
            <person name="Miyauchi S."/>
            <person name="Viragh M."/>
            <person name="Kuo A."/>
            <person name="Thoen E."/>
            <person name="Andreopoulos B."/>
            <person name="Lu D."/>
            <person name="Skrede I."/>
            <person name="Drula E."/>
            <person name="Henrissat B."/>
            <person name="Morin E."/>
            <person name="Kohler A."/>
            <person name="Barry K."/>
            <person name="LaButti K."/>
            <person name="Morin E."/>
            <person name="Salamov A."/>
            <person name="Lipzen A."/>
            <person name="Mereny Z."/>
            <person name="Hegedus B."/>
            <person name="Baldrian P."/>
            <person name="Stursova M."/>
            <person name="Weitz H."/>
            <person name="Taylor A."/>
            <person name="Grigoriev I.V."/>
            <person name="Nagy L.G."/>
            <person name="Martin F."/>
            <person name="Kauserud H."/>
        </authorList>
    </citation>
    <scope>NUCLEOTIDE SEQUENCE</scope>
    <source>
        <strain evidence="2">CBHHK188m</strain>
    </source>
</reference>
<organism evidence="2 3">
    <name type="scientific">Mycena maculata</name>
    <dbReference type="NCBI Taxonomy" id="230809"/>
    <lineage>
        <taxon>Eukaryota</taxon>
        <taxon>Fungi</taxon>
        <taxon>Dikarya</taxon>
        <taxon>Basidiomycota</taxon>
        <taxon>Agaricomycotina</taxon>
        <taxon>Agaricomycetes</taxon>
        <taxon>Agaricomycetidae</taxon>
        <taxon>Agaricales</taxon>
        <taxon>Marasmiineae</taxon>
        <taxon>Mycenaceae</taxon>
        <taxon>Mycena</taxon>
    </lineage>
</organism>
<dbReference type="Proteomes" id="UP001215280">
    <property type="component" value="Unassembled WGS sequence"/>
</dbReference>
<feature type="domain" description="F-box" evidence="1">
    <location>
        <begin position="36"/>
        <end position="81"/>
    </location>
</feature>
<evidence type="ECO:0000313" key="2">
    <source>
        <dbReference type="EMBL" id="KAJ7731560.1"/>
    </source>
</evidence>
<proteinExistence type="predicted"/>
<gene>
    <name evidence="2" type="ORF">DFH07DRAFT_894668</name>
</gene>
<evidence type="ECO:0000259" key="1">
    <source>
        <dbReference type="PROSITE" id="PS50181"/>
    </source>
</evidence>
<dbReference type="InterPro" id="IPR001810">
    <property type="entry name" value="F-box_dom"/>
</dbReference>
<name>A0AAD7HZ08_9AGAR</name>
<dbReference type="SUPFAM" id="SSF52047">
    <property type="entry name" value="RNI-like"/>
    <property type="match status" value="1"/>
</dbReference>
<dbReference type="EMBL" id="JARJLG010000182">
    <property type="protein sequence ID" value="KAJ7731560.1"/>
    <property type="molecule type" value="Genomic_DNA"/>
</dbReference>
<accession>A0AAD7HZ08</accession>
<sequence>MVLGPFCRCSSGALMKHILSRPLSWKHNTAAQCSPTQPLQHLPAEIFIEIAGFLELPELLRLSITSSHLRTLLLPAMYRSISLESSRACLSGLAMLSNHLGLCIYVRSLILRPNYPIACWPRPYGPVSETDLAQAVERLLPHLKNLQKFEWGGAQLPPDSLWVTLRTACPELRKVYSTAGSRLIDPDCELFKFENLTGFALSVLFCEEDLVQTGIPLQLWDMLLNRCPDLEELTLRLFYSSHNLREMDKLTSGIFPNLRSLHIEIWFYNRDPVFSQPSVELLGPFLSAHPSIRELSILPYTSNSDGRDPDTLPLFLAPAALPRLTSFVGVYQHLGELPNLEALETLDLTGNPIGGACIEVVARILNRLVSLRSLDIRLADPLLLRDVTFACSGLRKLRVMFGVKFGLKTLKDISLELNNLPHLRSFTLYKSHRLVDETMLRCALLILTDNPRLDEVQLAWFVWPQFGRRQNGSYLVMTDDQNRRYFDVWERGVRSPGMGGAVFDRRFRYPLETKINLRGSVSKALARVRR</sequence>
<protein>
    <recommendedName>
        <fullName evidence="1">F-box domain-containing protein</fullName>
    </recommendedName>
</protein>